<feature type="domain" description="RanBD1" evidence="4">
    <location>
        <begin position="118"/>
        <end position="255"/>
    </location>
</feature>
<dbReference type="Pfam" id="PF03366">
    <property type="entry name" value="YEATS"/>
    <property type="match status" value="1"/>
</dbReference>
<dbReference type="InterPro" id="IPR000156">
    <property type="entry name" value="Ran_bind_dom"/>
</dbReference>
<dbReference type="SMART" id="SM00160">
    <property type="entry name" value="RanBD"/>
    <property type="match status" value="1"/>
</dbReference>
<dbReference type="Pfam" id="PF17035">
    <property type="entry name" value="BET"/>
    <property type="match status" value="1"/>
</dbReference>
<dbReference type="GO" id="GO:0003743">
    <property type="term" value="F:translation initiation factor activity"/>
    <property type="evidence" value="ECO:0007669"/>
    <property type="project" value="UniProtKB-KW"/>
</dbReference>
<reference evidence="6 7" key="1">
    <citation type="submission" date="2017-10" db="EMBL/GenBank/DDBJ databases">
        <title>Comparative genomics in systemic dimorphic fungi from Ajellomycetaceae.</title>
        <authorList>
            <person name="Munoz J.F."/>
            <person name="Mcewen J.G."/>
            <person name="Clay O.K."/>
            <person name="Cuomo C.A."/>
        </authorList>
    </citation>
    <scope>NUCLEOTIDE SEQUENCE [LARGE SCALE GENOMIC DNA]</scope>
    <source>
        <strain evidence="6 7">UAMH4076</strain>
    </source>
</reference>
<dbReference type="PANTHER" id="PTHR23138">
    <property type="entry name" value="RAN BINDING PROTEIN"/>
    <property type="match status" value="1"/>
</dbReference>
<dbReference type="InterPro" id="IPR038704">
    <property type="entry name" value="YEAST_sf"/>
</dbReference>
<organism evidence="6 7">
    <name type="scientific">[Emmonsia] crescens</name>
    <dbReference type="NCBI Taxonomy" id="73230"/>
    <lineage>
        <taxon>Eukaryota</taxon>
        <taxon>Fungi</taxon>
        <taxon>Dikarya</taxon>
        <taxon>Ascomycota</taxon>
        <taxon>Pezizomycotina</taxon>
        <taxon>Eurotiomycetes</taxon>
        <taxon>Eurotiomycetidae</taxon>
        <taxon>Onygenales</taxon>
        <taxon>Ajellomycetaceae</taxon>
        <taxon>Emergomyces</taxon>
    </lineage>
</organism>
<dbReference type="GO" id="GO:0005737">
    <property type="term" value="C:cytoplasm"/>
    <property type="evidence" value="ECO:0007669"/>
    <property type="project" value="TreeGrafter"/>
</dbReference>
<dbReference type="InterPro" id="IPR055129">
    <property type="entry name" value="YEATS_dom"/>
</dbReference>
<keyword evidence="6" id="KW-0396">Initiation factor</keyword>
<dbReference type="VEuPathDB" id="FungiDB:EMCG_06475"/>
<dbReference type="InterPro" id="IPR045255">
    <property type="entry name" value="RanBP1-like"/>
</dbReference>
<dbReference type="Pfam" id="PF00638">
    <property type="entry name" value="Ran_BP1"/>
    <property type="match status" value="1"/>
</dbReference>
<gene>
    <name evidence="6" type="ORF">GX50_00170</name>
</gene>
<dbReference type="Gene3D" id="2.30.29.30">
    <property type="entry name" value="Pleckstrin-homology domain (PH domain)/Phosphotyrosine-binding domain (PTB)"/>
    <property type="match status" value="1"/>
</dbReference>
<dbReference type="VEuPathDB" id="FungiDB:EMCG_09402"/>
<evidence type="ECO:0000256" key="1">
    <source>
        <dbReference type="ARBA" id="ARBA00023242"/>
    </source>
</evidence>
<feature type="domain" description="YEATS" evidence="5">
    <location>
        <begin position="256"/>
        <end position="389"/>
    </location>
</feature>
<dbReference type="STRING" id="73230.A0A2B7ZTC5"/>
<dbReference type="EMBL" id="PDND01000002">
    <property type="protein sequence ID" value="PGH36935.1"/>
    <property type="molecule type" value="Genomic_DNA"/>
</dbReference>
<dbReference type="FunFam" id="2.30.29.30:FF:000254">
    <property type="entry name" value="Ran-specific GTPase-activating protein 1"/>
    <property type="match status" value="1"/>
</dbReference>
<proteinExistence type="predicted"/>
<evidence type="ECO:0000313" key="6">
    <source>
        <dbReference type="EMBL" id="PGH36935.1"/>
    </source>
</evidence>
<dbReference type="PANTHER" id="PTHR23138:SF87">
    <property type="entry name" value="E3 SUMO-PROTEIN LIGASE RANBP2"/>
    <property type="match status" value="1"/>
</dbReference>
<dbReference type="CDD" id="cd16905">
    <property type="entry name" value="YEATS_Taf14_like"/>
    <property type="match status" value="1"/>
</dbReference>
<dbReference type="InterPro" id="IPR045256">
    <property type="entry name" value="RanBP1_RanBD"/>
</dbReference>
<feature type="compositionally biased region" description="Low complexity" evidence="3">
    <location>
        <begin position="14"/>
        <end position="27"/>
    </location>
</feature>
<evidence type="ECO:0000256" key="2">
    <source>
        <dbReference type="PROSITE-ProRule" id="PRU00376"/>
    </source>
</evidence>
<dbReference type="CDD" id="cd13179">
    <property type="entry name" value="RanBD_RanBP1"/>
    <property type="match status" value="1"/>
</dbReference>
<keyword evidence="1 2" id="KW-0539">Nucleus</keyword>
<evidence type="ECO:0000259" key="4">
    <source>
        <dbReference type="PROSITE" id="PS50196"/>
    </source>
</evidence>
<feature type="region of interest" description="Disordered" evidence="3">
    <location>
        <begin position="1"/>
        <end position="116"/>
    </location>
</feature>
<keyword evidence="7" id="KW-1185">Reference proteome</keyword>
<feature type="compositionally biased region" description="Basic and acidic residues" evidence="3">
    <location>
        <begin position="40"/>
        <end position="63"/>
    </location>
</feature>
<dbReference type="PROSITE" id="PS50196">
    <property type="entry name" value="RANBD1"/>
    <property type="match status" value="1"/>
</dbReference>
<dbReference type="GO" id="GO:0006913">
    <property type="term" value="P:nucleocytoplasmic transport"/>
    <property type="evidence" value="ECO:0007669"/>
    <property type="project" value="InterPro"/>
</dbReference>
<comment type="subcellular location">
    <subcellularLocation>
        <location evidence="2">Nucleus</location>
    </subcellularLocation>
</comment>
<dbReference type="AlphaFoldDB" id="A0A2B7ZTC5"/>
<evidence type="ECO:0000256" key="3">
    <source>
        <dbReference type="SAM" id="MobiDB-lite"/>
    </source>
</evidence>
<comment type="caution">
    <text evidence="6">The sequence shown here is derived from an EMBL/GenBank/DDBJ whole genome shotgun (WGS) entry which is preliminary data.</text>
</comment>
<dbReference type="GO" id="GO:0005096">
    <property type="term" value="F:GTPase activator activity"/>
    <property type="evidence" value="ECO:0007669"/>
    <property type="project" value="TreeGrafter"/>
</dbReference>
<dbReference type="InterPro" id="IPR011993">
    <property type="entry name" value="PH-like_dom_sf"/>
</dbReference>
<protein>
    <submittedName>
        <fullName evidence="6">Transcription initiation factor TFIID/TFIIF subunit</fullName>
    </submittedName>
</protein>
<dbReference type="SUPFAM" id="SSF50729">
    <property type="entry name" value="PH domain-like"/>
    <property type="match status" value="1"/>
</dbReference>
<name>A0A2B7ZTC5_9EURO</name>
<evidence type="ECO:0000313" key="7">
    <source>
        <dbReference type="Proteomes" id="UP000226031"/>
    </source>
</evidence>
<dbReference type="PROSITE" id="PS51037">
    <property type="entry name" value="YEATS"/>
    <property type="match status" value="1"/>
</dbReference>
<accession>A0A2B7ZTC5</accession>
<dbReference type="GO" id="GO:0005643">
    <property type="term" value="C:nuclear pore"/>
    <property type="evidence" value="ECO:0007669"/>
    <property type="project" value="TreeGrafter"/>
</dbReference>
<dbReference type="Gene3D" id="2.60.40.1970">
    <property type="entry name" value="YEATS domain"/>
    <property type="match status" value="1"/>
</dbReference>
<dbReference type="InterPro" id="IPR027353">
    <property type="entry name" value="NET_dom"/>
</dbReference>
<feature type="region of interest" description="Disordered" evidence="3">
    <location>
        <begin position="393"/>
        <end position="417"/>
    </location>
</feature>
<sequence>MTDITNLKPEDPSTTTTDAAAATTTTTGEEQQQVEAPTTEEPKPDTEKATAADDGDVKKEAGGDKPPTATSDSVFSMFGGGPKREKRQEEDEGDDEPSGSSKAKKDGEVADEEEVDVHFEPVVHLTEKIDIKTNEELEEQTFKMRAKLFKFDRDSREWKERGTGDVRLLKHKENQKTRLVMRRDKTLKVCANHYIVPDMKLSPNVGSDRSWVWNAAADVSEGEPEAQTLAIRFANSENANLFKEAFEKAQEENQKLFSAVKRTVKLITEQNLKEGETASEVELPLRKWSIEVYMLNEHGEEIPASMFDKVTYTLHPSFGSRAIQTFKSPPFRIQEEGWGEFDMQIGFTVLDKEHVVNHDLHFQQNKYESKHVLTFKNPKPALLNILRDYGPVPGDENGVKSKRGGAQDEGSKKKKRIDKNVDMDKLADGLQKLGEDDLLQVVQMVHDNKSADSYTKNDIEQGEFHVDLYTLPDSLIKMLWDFTQEKGVV</sequence>
<evidence type="ECO:0000259" key="5">
    <source>
        <dbReference type="PROSITE" id="PS51037"/>
    </source>
</evidence>
<dbReference type="Proteomes" id="UP000226031">
    <property type="component" value="Unassembled WGS sequence"/>
</dbReference>
<keyword evidence="6" id="KW-0648">Protein biosynthesis</keyword>